<evidence type="ECO:0000313" key="7">
    <source>
        <dbReference type="EMBL" id="MDN0075273.1"/>
    </source>
</evidence>
<keyword evidence="8" id="KW-1185">Reference proteome</keyword>
<gene>
    <name evidence="7" type="ORF">QU481_10265</name>
</gene>
<proteinExistence type="predicted"/>
<dbReference type="Proteomes" id="UP001168540">
    <property type="component" value="Unassembled WGS sequence"/>
</dbReference>
<comment type="subcellular location">
    <subcellularLocation>
        <location evidence="1">Membrane</location>
        <topology evidence="1">Multi-pass membrane protein</topology>
    </subcellularLocation>
</comment>
<organism evidence="7 8">
    <name type="scientific">Crenobacter oryzisoli</name>
    <dbReference type="NCBI Taxonomy" id="3056844"/>
    <lineage>
        <taxon>Bacteria</taxon>
        <taxon>Pseudomonadati</taxon>
        <taxon>Pseudomonadota</taxon>
        <taxon>Betaproteobacteria</taxon>
        <taxon>Neisseriales</taxon>
        <taxon>Neisseriaceae</taxon>
        <taxon>Crenobacter</taxon>
    </lineage>
</organism>
<evidence type="ECO:0000256" key="4">
    <source>
        <dbReference type="ARBA" id="ARBA00023136"/>
    </source>
</evidence>
<evidence type="ECO:0000256" key="5">
    <source>
        <dbReference type="SAM" id="Phobius"/>
    </source>
</evidence>
<feature type="transmembrane region" description="Helical" evidence="5">
    <location>
        <begin position="164"/>
        <end position="186"/>
    </location>
</feature>
<evidence type="ECO:0000256" key="1">
    <source>
        <dbReference type="ARBA" id="ARBA00004141"/>
    </source>
</evidence>
<dbReference type="EMBL" id="JAUEDK010000015">
    <property type="protein sequence ID" value="MDN0075273.1"/>
    <property type="molecule type" value="Genomic_DNA"/>
</dbReference>
<keyword evidence="3 5" id="KW-1133">Transmembrane helix</keyword>
<feature type="transmembrane region" description="Helical" evidence="5">
    <location>
        <begin position="102"/>
        <end position="120"/>
    </location>
</feature>
<dbReference type="Pfam" id="PF07298">
    <property type="entry name" value="NnrU"/>
    <property type="match status" value="1"/>
</dbReference>
<keyword evidence="4 5" id="KW-0472">Membrane</keyword>
<accession>A0ABT7XN92</accession>
<feature type="transmembrane region" description="Helical" evidence="5">
    <location>
        <begin position="127"/>
        <end position="144"/>
    </location>
</feature>
<evidence type="ECO:0000256" key="2">
    <source>
        <dbReference type="ARBA" id="ARBA00022692"/>
    </source>
</evidence>
<evidence type="ECO:0000313" key="8">
    <source>
        <dbReference type="Proteomes" id="UP001168540"/>
    </source>
</evidence>
<name>A0ABT7XN92_9NEIS</name>
<evidence type="ECO:0000259" key="6">
    <source>
        <dbReference type="Pfam" id="PF07298"/>
    </source>
</evidence>
<keyword evidence="2 5" id="KW-0812">Transmembrane</keyword>
<dbReference type="InterPro" id="IPR009915">
    <property type="entry name" value="NnrU_dom"/>
</dbReference>
<dbReference type="RefSeq" id="WP_289829876.1">
    <property type="nucleotide sequence ID" value="NZ_JAUEDK010000015.1"/>
</dbReference>
<sequence>MTILALGLLLFLGVHSIRIVADPWREAQIASLGRNVWRGGFSLLSAVGFGLIIWGFALARGQGSQLWLPQPWARHITILLTLPAFVLLVAADLRGSRLRAAVRHPMLLGVLLWALAHLASNGKPADLLLFGGFLAWAAVDLWSVRRRDRLAGTPPPEVKPGRDFKVLLVGVAAWLVFGLWLHGWLIGVRPFG</sequence>
<reference evidence="7" key="1">
    <citation type="submission" date="2023-06" db="EMBL/GenBank/DDBJ databases">
        <authorList>
            <person name="Zhang S."/>
        </authorList>
    </citation>
    <scope>NUCLEOTIDE SEQUENCE</scope>
    <source>
        <strain evidence="7">SG2303</strain>
    </source>
</reference>
<feature type="domain" description="NnrU" evidence="6">
    <location>
        <begin position="3"/>
        <end position="190"/>
    </location>
</feature>
<comment type="caution">
    <text evidence="7">The sequence shown here is derived from an EMBL/GenBank/DDBJ whole genome shotgun (WGS) entry which is preliminary data.</text>
</comment>
<feature type="transmembrane region" description="Helical" evidence="5">
    <location>
        <begin position="71"/>
        <end position="90"/>
    </location>
</feature>
<feature type="transmembrane region" description="Helical" evidence="5">
    <location>
        <begin position="40"/>
        <end position="59"/>
    </location>
</feature>
<protein>
    <submittedName>
        <fullName evidence="7">NnrU family protein</fullName>
    </submittedName>
</protein>
<evidence type="ECO:0000256" key="3">
    <source>
        <dbReference type="ARBA" id="ARBA00022989"/>
    </source>
</evidence>